<dbReference type="RefSeq" id="WP_084371177.1">
    <property type="nucleotide sequence ID" value="NZ_FWYF01000001.1"/>
</dbReference>
<evidence type="ECO:0008006" key="3">
    <source>
        <dbReference type="Google" id="ProtNLM"/>
    </source>
</evidence>
<evidence type="ECO:0000313" key="2">
    <source>
        <dbReference type="Proteomes" id="UP000192472"/>
    </source>
</evidence>
<protein>
    <recommendedName>
        <fullName evidence="3">Outer membrane protein beta-barrel domain-containing protein</fullName>
    </recommendedName>
</protein>
<dbReference type="Proteomes" id="UP000192472">
    <property type="component" value="Unassembled WGS sequence"/>
</dbReference>
<sequence length="247" mass="28479">MVRLLLSAIMLITVVFVTNGQSLNIGLGVNQPLQRYSVTPETHYLSFWNYSFILDLDETVDRVYPVLYVSYQAKNRFFLKNEIGLVRTINVIKKESGYSLHQDEYFEEKFAVKIITLDERLQVGYTLVAHSVIQIIPYMGVLAKCMLSIEDRRYSGGKGVSNESFVNENWINYPITEGYLVNQSMDFKPLIIYGSAGVLFKWYNYYLGINYDQNISSIDNRGFYKSANQLTISLGIDLLSIYLTKRQ</sequence>
<gene>
    <name evidence="1" type="ORF">SAMN04488029_0867</name>
</gene>
<dbReference type="EMBL" id="FWYF01000001">
    <property type="protein sequence ID" value="SMD32522.1"/>
    <property type="molecule type" value="Genomic_DNA"/>
</dbReference>
<name>A0A1W2G7W6_REIFA</name>
<organism evidence="1 2">
    <name type="scientific">Reichenbachiella faecimaris</name>
    <dbReference type="NCBI Taxonomy" id="692418"/>
    <lineage>
        <taxon>Bacteria</taxon>
        <taxon>Pseudomonadati</taxon>
        <taxon>Bacteroidota</taxon>
        <taxon>Cytophagia</taxon>
        <taxon>Cytophagales</taxon>
        <taxon>Reichenbachiellaceae</taxon>
        <taxon>Reichenbachiella</taxon>
    </lineage>
</organism>
<dbReference type="STRING" id="692418.SAMN04488029_0867"/>
<keyword evidence="2" id="KW-1185">Reference proteome</keyword>
<reference evidence="1 2" key="1">
    <citation type="submission" date="2017-04" db="EMBL/GenBank/DDBJ databases">
        <authorList>
            <person name="Afonso C.L."/>
            <person name="Miller P.J."/>
            <person name="Scott M.A."/>
            <person name="Spackman E."/>
            <person name="Goraichik I."/>
            <person name="Dimitrov K.M."/>
            <person name="Suarez D.L."/>
            <person name="Swayne D.E."/>
        </authorList>
    </citation>
    <scope>NUCLEOTIDE SEQUENCE [LARGE SCALE GENOMIC DNA]</scope>
    <source>
        <strain evidence="1 2">DSM 26133</strain>
    </source>
</reference>
<evidence type="ECO:0000313" key="1">
    <source>
        <dbReference type="EMBL" id="SMD32522.1"/>
    </source>
</evidence>
<proteinExistence type="predicted"/>
<accession>A0A1W2G7W6</accession>
<dbReference type="AlphaFoldDB" id="A0A1W2G7W6"/>